<evidence type="ECO:0000313" key="4">
    <source>
        <dbReference type="Proteomes" id="UP001165082"/>
    </source>
</evidence>
<name>A0A9W7FGZ6_9STRA</name>
<organism evidence="3 4">
    <name type="scientific">Triparma retinervis</name>
    <dbReference type="NCBI Taxonomy" id="2557542"/>
    <lineage>
        <taxon>Eukaryota</taxon>
        <taxon>Sar</taxon>
        <taxon>Stramenopiles</taxon>
        <taxon>Ochrophyta</taxon>
        <taxon>Bolidophyceae</taxon>
        <taxon>Parmales</taxon>
        <taxon>Triparmaceae</taxon>
        <taxon>Triparma</taxon>
    </lineage>
</organism>
<feature type="coiled-coil region" evidence="1">
    <location>
        <begin position="285"/>
        <end position="352"/>
    </location>
</feature>
<reference evidence="3" key="1">
    <citation type="submission" date="2022-07" db="EMBL/GenBank/DDBJ databases">
        <title>Genome analysis of Parmales, a sister group of diatoms, reveals the evolutionary specialization of diatoms from phago-mixotrophs to photoautotrophs.</title>
        <authorList>
            <person name="Ban H."/>
            <person name="Sato S."/>
            <person name="Yoshikawa S."/>
            <person name="Kazumasa Y."/>
            <person name="Nakamura Y."/>
            <person name="Ichinomiya M."/>
            <person name="Saitoh K."/>
            <person name="Sato N."/>
            <person name="Blanc-Mathieu R."/>
            <person name="Endo H."/>
            <person name="Kuwata A."/>
            <person name="Ogata H."/>
        </authorList>
    </citation>
    <scope>NUCLEOTIDE SEQUENCE</scope>
</reference>
<feature type="compositionally biased region" description="Low complexity" evidence="2">
    <location>
        <begin position="46"/>
        <end position="55"/>
    </location>
</feature>
<dbReference type="GO" id="GO:0097542">
    <property type="term" value="C:ciliary tip"/>
    <property type="evidence" value="ECO:0007669"/>
    <property type="project" value="TreeGrafter"/>
</dbReference>
<dbReference type="PANTHER" id="PTHR46518:SF1">
    <property type="entry name" value="OUTER DYNEIN ARM-DOCKING COMPLEX SUBUNIT 3"/>
    <property type="match status" value="1"/>
</dbReference>
<sequence length="586" mass="64830">MGLTTPRDDASRASSHSGNGRTYPSRRFKSPAGVGAHGTPVPPQVTPGGPSSPTKGKGGSPNAGPTHKMRKHLNLAAVQMALQENDDGVESMKREVSEYQEYELKSAYDELIVLRKTHDRLYQDADAADVAHRQVCEELSQLERLAGVGGMGGKGKDDPVEMGFRLERKIAATRVRLKASTEQNMVFAHMLERLKAELLGLQKKDNETKGRQSSLGHDLQSGEIQKQQAETELRVEEEIISDRQVLQERQLARNKKKEEIMTKADMGVDEEQKLKRMNVIRQLYTTILEKKMSDDEEQLASLENTFHQLRNVTGLSNVEEVVEKFLSRNEKNSQLQAVAEDLKKRIQILKEDNLKSKVGLDDIIARTENNASNRKVYLEVIRIDVHVGSASKMCEESKARATRLSVTIGELRETVARFLSKVKNDLESVPTVKDLPEKMHELDLSLTEMMKIVSANLAKKGEEGGAEDDGGSPEGAKGGANTFSKLAGPNLGRIMYHKLMTTDPDQSPRNVRVTTKMNMVQLSKQAQRSLLDPEFEALNPPPSAARMFSGPGHSAAYGRQGGMGEEEEDAGVVVDRTTVKKLANMV</sequence>
<proteinExistence type="predicted"/>
<feature type="region of interest" description="Disordered" evidence="2">
    <location>
        <begin position="461"/>
        <end position="484"/>
    </location>
</feature>
<accession>A0A9W7FGZ6</accession>
<dbReference type="PANTHER" id="PTHR46518">
    <property type="entry name" value="COILED-COIL DOMAIN-CONTAINING PROTEIN 151"/>
    <property type="match status" value="1"/>
</dbReference>
<dbReference type="GO" id="GO:0036064">
    <property type="term" value="C:ciliary basal body"/>
    <property type="evidence" value="ECO:0007669"/>
    <property type="project" value="TreeGrafter"/>
</dbReference>
<protein>
    <submittedName>
        <fullName evidence="3">Uncharacterized protein</fullName>
    </submittedName>
</protein>
<feature type="compositionally biased region" description="Polar residues" evidence="2">
    <location>
        <begin position="12"/>
        <end position="22"/>
    </location>
</feature>
<dbReference type="GO" id="GO:0003341">
    <property type="term" value="P:cilium movement"/>
    <property type="evidence" value="ECO:0007669"/>
    <property type="project" value="InterPro"/>
</dbReference>
<feature type="compositionally biased region" description="Basic and acidic residues" evidence="2">
    <location>
        <begin position="1"/>
        <end position="11"/>
    </location>
</feature>
<dbReference type="GO" id="GO:0036158">
    <property type="term" value="P:outer dynein arm assembly"/>
    <property type="evidence" value="ECO:0007669"/>
    <property type="project" value="InterPro"/>
</dbReference>
<keyword evidence="1" id="KW-0175">Coiled coil</keyword>
<dbReference type="InterPro" id="IPR033192">
    <property type="entry name" value="ODAD3"/>
</dbReference>
<dbReference type="GO" id="GO:0035253">
    <property type="term" value="C:ciliary rootlet"/>
    <property type="evidence" value="ECO:0007669"/>
    <property type="project" value="TreeGrafter"/>
</dbReference>
<dbReference type="Proteomes" id="UP001165082">
    <property type="component" value="Unassembled WGS sequence"/>
</dbReference>
<dbReference type="OrthoDB" id="10255247at2759"/>
<dbReference type="AlphaFoldDB" id="A0A9W7FGZ6"/>
<evidence type="ECO:0000313" key="3">
    <source>
        <dbReference type="EMBL" id="GMI11909.1"/>
    </source>
</evidence>
<evidence type="ECO:0000256" key="1">
    <source>
        <dbReference type="SAM" id="Coils"/>
    </source>
</evidence>
<feature type="non-terminal residue" evidence="3">
    <location>
        <position position="586"/>
    </location>
</feature>
<evidence type="ECO:0000256" key="2">
    <source>
        <dbReference type="SAM" id="MobiDB-lite"/>
    </source>
</evidence>
<comment type="caution">
    <text evidence="3">The sequence shown here is derived from an EMBL/GenBank/DDBJ whole genome shotgun (WGS) entry which is preliminary data.</text>
</comment>
<keyword evidence="4" id="KW-1185">Reference proteome</keyword>
<dbReference type="EMBL" id="BRXZ01000451">
    <property type="protein sequence ID" value="GMI11909.1"/>
    <property type="molecule type" value="Genomic_DNA"/>
</dbReference>
<gene>
    <name evidence="3" type="ORF">TrRE_jg1473</name>
</gene>
<feature type="region of interest" description="Disordered" evidence="2">
    <location>
        <begin position="1"/>
        <end position="68"/>
    </location>
</feature>